<dbReference type="EMBL" id="AMCI01002022">
    <property type="protein sequence ID" value="EJX03824.1"/>
    <property type="molecule type" value="Genomic_DNA"/>
</dbReference>
<name>J9GAF4_9ZZZZ</name>
<dbReference type="AlphaFoldDB" id="J9GAF4"/>
<accession>J9GAF4</accession>
<reference evidence="1" key="1">
    <citation type="journal article" date="2012" name="PLoS ONE">
        <title>Gene sets for utilization of primary and secondary nutrition supplies in the distal gut of endangered iberian lynx.</title>
        <authorList>
            <person name="Alcaide M."/>
            <person name="Messina E."/>
            <person name="Richter M."/>
            <person name="Bargiela R."/>
            <person name="Peplies J."/>
            <person name="Huws S.A."/>
            <person name="Newbold C.J."/>
            <person name="Golyshin P.N."/>
            <person name="Simon M.A."/>
            <person name="Lopez G."/>
            <person name="Yakimov M.M."/>
            <person name="Ferrer M."/>
        </authorList>
    </citation>
    <scope>NUCLEOTIDE SEQUENCE</scope>
</reference>
<organism evidence="1">
    <name type="scientific">gut metagenome</name>
    <dbReference type="NCBI Taxonomy" id="749906"/>
    <lineage>
        <taxon>unclassified sequences</taxon>
        <taxon>metagenomes</taxon>
        <taxon>organismal metagenomes</taxon>
    </lineage>
</organism>
<proteinExistence type="predicted"/>
<protein>
    <submittedName>
        <fullName evidence="1">Uncharacterized protein</fullName>
    </submittedName>
</protein>
<sequence length="71" mass="7919">MWMPVDTLKFEVIVASKSSVASSHIVGGLQQVVAEIVALELKHLEMLGFKVVGWISLQDKGWKIWQQTPEA</sequence>
<comment type="caution">
    <text evidence="1">The sequence shown here is derived from an EMBL/GenBank/DDBJ whole genome shotgun (WGS) entry which is preliminary data.</text>
</comment>
<evidence type="ECO:0000313" key="1">
    <source>
        <dbReference type="EMBL" id="EJX03824.1"/>
    </source>
</evidence>
<gene>
    <name evidence="1" type="ORF">EVA_08072</name>
</gene>